<dbReference type="GO" id="GO:0071111">
    <property type="term" value="F:cyclic-guanylate-specific phosphodiesterase activity"/>
    <property type="evidence" value="ECO:0007669"/>
    <property type="project" value="InterPro"/>
</dbReference>
<dbReference type="Gene3D" id="3.30.70.270">
    <property type="match status" value="1"/>
</dbReference>
<dbReference type="OrthoDB" id="9814202at2"/>
<sequence>MAFAAAELERLAAMIQAAAEPLCGAWFCALRLAPQPDRLCAPVTSRLPDCGTGRALDQMLDQVCAQPCDADSSGLVVREDLSGHPRVLVALPLCSARGRVLGAMALVFEAARWGGRGSVMCQEVARIAAALLDATAVRLRLERELRDMSLRVARLQRLSQIDPLTELENSASFERKVRDRLGETAQPAVLILLDIDHFKQINDLYGHQFGDRYLRMISGALAGCAPEGAVVGRIGGDEFGVFADLDPGALGWSEALMLRLRDAVQRAASLTGKPDLGRVSMGASLFPAQATDYVTLFKLADAALYAAKDAGRGTHAIFDALAPQPFVPRDLSRRFARAMAGDEVLPHFQPIVDLQTGRCTGYEVLARWKQPGRDPLAAGSFAAVFEDQDLAATLTRSMLLQSLEAVRGTPGFCAKDQRLSLGLNVTSFDLLNPGFLSDLDTALAAAAMGWEALTIEVTERIMLGEPEGQVFRALADLRRRGARIALDDFGMGYGGLRHLAGWPVDVLKIDRHFVRDLGRTPRDGAVIEAVLGLARRIGCRVVAEGIETPSQLACLRLMGCDAGQGHVFAAALDAAALATAPLSYDLDRLSDLMTAAQ</sequence>
<dbReference type="PANTHER" id="PTHR33121:SF70">
    <property type="entry name" value="SIGNALING PROTEIN YKOW"/>
    <property type="match status" value="1"/>
</dbReference>
<feature type="domain" description="EAL" evidence="1">
    <location>
        <begin position="328"/>
        <end position="585"/>
    </location>
</feature>
<organism evidence="3 4">
    <name type="scientific">Salipiger marinus</name>
    <dbReference type="NCBI Taxonomy" id="555512"/>
    <lineage>
        <taxon>Bacteria</taxon>
        <taxon>Pseudomonadati</taxon>
        <taxon>Pseudomonadota</taxon>
        <taxon>Alphaproteobacteria</taxon>
        <taxon>Rhodobacterales</taxon>
        <taxon>Roseobacteraceae</taxon>
        <taxon>Salipiger</taxon>
    </lineage>
</organism>
<dbReference type="Pfam" id="PF00990">
    <property type="entry name" value="GGDEF"/>
    <property type="match status" value="1"/>
</dbReference>
<keyword evidence="4" id="KW-1185">Reference proteome</keyword>
<gene>
    <name evidence="3" type="ORF">SAMN04487993_103137</name>
</gene>
<dbReference type="SUPFAM" id="SSF141868">
    <property type="entry name" value="EAL domain-like"/>
    <property type="match status" value="1"/>
</dbReference>
<protein>
    <submittedName>
        <fullName evidence="3">Diguanylate cyclase/phosphodiesterase</fullName>
    </submittedName>
</protein>
<evidence type="ECO:0000313" key="4">
    <source>
        <dbReference type="Proteomes" id="UP000199093"/>
    </source>
</evidence>
<dbReference type="PROSITE" id="PS50887">
    <property type="entry name" value="GGDEF"/>
    <property type="match status" value="1"/>
</dbReference>
<dbReference type="PROSITE" id="PS50883">
    <property type="entry name" value="EAL"/>
    <property type="match status" value="1"/>
</dbReference>
<dbReference type="Gene3D" id="3.20.20.450">
    <property type="entry name" value="EAL domain"/>
    <property type="match status" value="1"/>
</dbReference>
<reference evidence="3 4" key="1">
    <citation type="submission" date="2016-10" db="EMBL/GenBank/DDBJ databases">
        <authorList>
            <person name="de Groot N.N."/>
        </authorList>
    </citation>
    <scope>NUCLEOTIDE SEQUENCE [LARGE SCALE GENOMIC DNA]</scope>
    <source>
        <strain evidence="3 4">DSM 26424</strain>
    </source>
</reference>
<accession>A0A1G8TRS6</accession>
<evidence type="ECO:0000259" key="1">
    <source>
        <dbReference type="PROSITE" id="PS50883"/>
    </source>
</evidence>
<dbReference type="SMART" id="SM00267">
    <property type="entry name" value="GGDEF"/>
    <property type="match status" value="1"/>
</dbReference>
<dbReference type="Pfam" id="PF00563">
    <property type="entry name" value="EAL"/>
    <property type="match status" value="1"/>
</dbReference>
<dbReference type="SUPFAM" id="SSF55073">
    <property type="entry name" value="Nucleotide cyclase"/>
    <property type="match status" value="1"/>
</dbReference>
<dbReference type="NCBIfam" id="TIGR00254">
    <property type="entry name" value="GGDEF"/>
    <property type="match status" value="1"/>
</dbReference>
<dbReference type="EMBL" id="FNEJ01000031">
    <property type="protein sequence ID" value="SDJ43410.1"/>
    <property type="molecule type" value="Genomic_DNA"/>
</dbReference>
<proteinExistence type="predicted"/>
<dbReference type="InterPro" id="IPR000160">
    <property type="entry name" value="GGDEF_dom"/>
</dbReference>
<dbReference type="SMART" id="SM00052">
    <property type="entry name" value="EAL"/>
    <property type="match status" value="1"/>
</dbReference>
<dbReference type="InterPro" id="IPR050706">
    <property type="entry name" value="Cyclic-di-GMP_PDE-like"/>
</dbReference>
<dbReference type="RefSeq" id="WP_089851750.1">
    <property type="nucleotide sequence ID" value="NZ_FNEJ01000031.1"/>
</dbReference>
<dbReference type="InterPro" id="IPR043128">
    <property type="entry name" value="Rev_trsase/Diguanyl_cyclase"/>
</dbReference>
<dbReference type="PANTHER" id="PTHR33121">
    <property type="entry name" value="CYCLIC DI-GMP PHOSPHODIESTERASE PDEF"/>
    <property type="match status" value="1"/>
</dbReference>
<dbReference type="STRING" id="555512.SAMN04487993_103137"/>
<name>A0A1G8TRS6_9RHOB</name>
<dbReference type="InterPro" id="IPR001633">
    <property type="entry name" value="EAL_dom"/>
</dbReference>
<evidence type="ECO:0000313" key="3">
    <source>
        <dbReference type="EMBL" id="SDJ43410.1"/>
    </source>
</evidence>
<dbReference type="AlphaFoldDB" id="A0A1G8TRS6"/>
<dbReference type="InterPro" id="IPR035919">
    <property type="entry name" value="EAL_sf"/>
</dbReference>
<dbReference type="CDD" id="cd01949">
    <property type="entry name" value="GGDEF"/>
    <property type="match status" value="1"/>
</dbReference>
<dbReference type="CDD" id="cd01948">
    <property type="entry name" value="EAL"/>
    <property type="match status" value="1"/>
</dbReference>
<dbReference type="InterPro" id="IPR029787">
    <property type="entry name" value="Nucleotide_cyclase"/>
</dbReference>
<feature type="domain" description="GGDEF" evidence="2">
    <location>
        <begin position="186"/>
        <end position="320"/>
    </location>
</feature>
<evidence type="ECO:0000259" key="2">
    <source>
        <dbReference type="PROSITE" id="PS50887"/>
    </source>
</evidence>
<dbReference type="Proteomes" id="UP000199093">
    <property type="component" value="Unassembled WGS sequence"/>
</dbReference>